<protein>
    <submittedName>
        <fullName evidence="1">Uncharacterized protein</fullName>
    </submittedName>
</protein>
<name>A0ACB8SRV0_9AGAM</name>
<evidence type="ECO:0000313" key="1">
    <source>
        <dbReference type="EMBL" id="KAI0058810.1"/>
    </source>
</evidence>
<dbReference type="Proteomes" id="UP000814140">
    <property type="component" value="Unassembled WGS sequence"/>
</dbReference>
<accession>A0ACB8SRV0</accession>
<keyword evidence="2" id="KW-1185">Reference proteome</keyword>
<reference evidence="1" key="1">
    <citation type="submission" date="2021-03" db="EMBL/GenBank/DDBJ databases">
        <authorList>
            <consortium name="DOE Joint Genome Institute"/>
            <person name="Ahrendt S."/>
            <person name="Looney B.P."/>
            <person name="Miyauchi S."/>
            <person name="Morin E."/>
            <person name="Drula E."/>
            <person name="Courty P.E."/>
            <person name="Chicoki N."/>
            <person name="Fauchery L."/>
            <person name="Kohler A."/>
            <person name="Kuo A."/>
            <person name="Labutti K."/>
            <person name="Pangilinan J."/>
            <person name="Lipzen A."/>
            <person name="Riley R."/>
            <person name="Andreopoulos W."/>
            <person name="He G."/>
            <person name="Johnson J."/>
            <person name="Barry K.W."/>
            <person name="Grigoriev I.V."/>
            <person name="Nagy L."/>
            <person name="Hibbett D."/>
            <person name="Henrissat B."/>
            <person name="Matheny P.B."/>
            <person name="Labbe J."/>
            <person name="Martin F."/>
        </authorList>
    </citation>
    <scope>NUCLEOTIDE SEQUENCE</scope>
    <source>
        <strain evidence="1">HHB10654</strain>
    </source>
</reference>
<gene>
    <name evidence="1" type="ORF">BV25DRAFT_1180510</name>
</gene>
<organism evidence="1 2">
    <name type="scientific">Artomyces pyxidatus</name>
    <dbReference type="NCBI Taxonomy" id="48021"/>
    <lineage>
        <taxon>Eukaryota</taxon>
        <taxon>Fungi</taxon>
        <taxon>Dikarya</taxon>
        <taxon>Basidiomycota</taxon>
        <taxon>Agaricomycotina</taxon>
        <taxon>Agaricomycetes</taxon>
        <taxon>Russulales</taxon>
        <taxon>Auriscalpiaceae</taxon>
        <taxon>Artomyces</taxon>
    </lineage>
</organism>
<evidence type="ECO:0000313" key="2">
    <source>
        <dbReference type="Proteomes" id="UP000814140"/>
    </source>
</evidence>
<proteinExistence type="predicted"/>
<comment type="caution">
    <text evidence="1">The sequence shown here is derived from an EMBL/GenBank/DDBJ whole genome shotgun (WGS) entry which is preliminary data.</text>
</comment>
<sequence>MSGPSSTSSASGSMTILFFKLDLDLRKAASQAKSRPTRRDRVDRYLSAGNRRFTNTVAVAHVLRHRQVRQAARFWGSSVSWDAVNAIGISDHRYALACSRLQCSVRSGLAALWQATLAVHIMFSTNDSS</sequence>
<reference evidence="1" key="2">
    <citation type="journal article" date="2022" name="New Phytol.">
        <title>Evolutionary transition to the ectomycorrhizal habit in the genomes of a hyperdiverse lineage of mushroom-forming fungi.</title>
        <authorList>
            <person name="Looney B."/>
            <person name="Miyauchi S."/>
            <person name="Morin E."/>
            <person name="Drula E."/>
            <person name="Courty P.E."/>
            <person name="Kohler A."/>
            <person name="Kuo A."/>
            <person name="LaButti K."/>
            <person name="Pangilinan J."/>
            <person name="Lipzen A."/>
            <person name="Riley R."/>
            <person name="Andreopoulos W."/>
            <person name="He G."/>
            <person name="Johnson J."/>
            <person name="Nolan M."/>
            <person name="Tritt A."/>
            <person name="Barry K.W."/>
            <person name="Grigoriev I.V."/>
            <person name="Nagy L.G."/>
            <person name="Hibbett D."/>
            <person name="Henrissat B."/>
            <person name="Matheny P.B."/>
            <person name="Labbe J."/>
            <person name="Martin F.M."/>
        </authorList>
    </citation>
    <scope>NUCLEOTIDE SEQUENCE</scope>
    <source>
        <strain evidence="1">HHB10654</strain>
    </source>
</reference>
<dbReference type="EMBL" id="MU277231">
    <property type="protein sequence ID" value="KAI0058810.1"/>
    <property type="molecule type" value="Genomic_DNA"/>
</dbReference>